<dbReference type="HOGENOM" id="CLU_057101_2_2_11"/>
<dbReference type="Gene3D" id="1.20.120.1220">
    <property type="match status" value="1"/>
</dbReference>
<sequence>MIPRLCQLIVQYPLSFVLTALACAYLLVIAVWLSIIDLRSHLLPNRIVYPSIAVALGLLGCSALLAADAGTALRVLLGGVVLGLGYLLLRAIYPAGMGLGDVKLAVLLGCYLGYLSWLHLLYASILSFMLGGLVGVGLLLSRKGTLKTALPFGPLMFAGTILALLTPA</sequence>
<keyword evidence="2" id="KW-1133">Transmembrane helix</keyword>
<comment type="similarity">
    <text evidence="1">Belongs to the peptidase A24 family.</text>
</comment>
<feature type="transmembrane region" description="Helical" evidence="2">
    <location>
        <begin position="148"/>
        <end position="166"/>
    </location>
</feature>
<accession>A0A0D4BVQ6</accession>
<reference evidence="4 5" key="1">
    <citation type="journal article" date="2015" name="Genome Announc.">
        <title>Complete Genome Sequencing of Protease-Producing Novel Arthrobacter sp. Strain IHBB 11108 Using PacBio Single-Molecule Real-Time Sequencing Technology.</title>
        <authorList>
            <person name="Kiran S."/>
            <person name="Swarnkar M.K."/>
            <person name="Pal M."/>
            <person name="Thakur R."/>
            <person name="Tewari R."/>
            <person name="Singh A.K."/>
            <person name="Gulati A."/>
        </authorList>
    </citation>
    <scope>NUCLEOTIDE SEQUENCE [LARGE SCALE GENOMIC DNA]</scope>
    <source>
        <strain evidence="4 5">IHBB 11108</strain>
    </source>
</reference>
<dbReference type="PANTHER" id="PTHR30487">
    <property type="entry name" value="TYPE 4 PREPILIN-LIKE PROTEINS LEADER PEPTIDE-PROCESSING ENZYME"/>
    <property type="match status" value="1"/>
</dbReference>
<dbReference type="EMBL" id="CP011005">
    <property type="protein sequence ID" value="AJT40409.1"/>
    <property type="molecule type" value="Genomic_DNA"/>
</dbReference>
<organism evidence="4 5">
    <name type="scientific">Psychromicrobium lacuslunae</name>
    <dbReference type="NCBI Taxonomy" id="1618207"/>
    <lineage>
        <taxon>Bacteria</taxon>
        <taxon>Bacillati</taxon>
        <taxon>Actinomycetota</taxon>
        <taxon>Actinomycetes</taxon>
        <taxon>Micrococcales</taxon>
        <taxon>Micrococcaceae</taxon>
        <taxon>Psychromicrobium</taxon>
    </lineage>
</organism>
<keyword evidence="5" id="KW-1185">Reference proteome</keyword>
<name>A0A0D4BVQ6_9MICC</name>
<keyword evidence="2" id="KW-0472">Membrane</keyword>
<feature type="domain" description="Prepilin type IV endopeptidase peptidase" evidence="3">
    <location>
        <begin position="25"/>
        <end position="135"/>
    </location>
</feature>
<dbReference type="InterPro" id="IPR050882">
    <property type="entry name" value="Prepilin_peptidase/N-MTase"/>
</dbReference>
<dbReference type="Pfam" id="PF01478">
    <property type="entry name" value="Peptidase_A24"/>
    <property type="match status" value="1"/>
</dbReference>
<dbReference type="InterPro" id="IPR000045">
    <property type="entry name" value="Prepilin_IV_endopep_pep"/>
</dbReference>
<proteinExistence type="inferred from homology"/>
<dbReference type="RefSeq" id="WP_045073006.1">
    <property type="nucleotide sequence ID" value="NZ_CP011005.1"/>
</dbReference>
<dbReference type="Proteomes" id="UP000061839">
    <property type="component" value="Chromosome"/>
</dbReference>
<feature type="transmembrane region" description="Helical" evidence="2">
    <location>
        <begin position="47"/>
        <end position="66"/>
    </location>
</feature>
<dbReference type="GO" id="GO:0006465">
    <property type="term" value="P:signal peptide processing"/>
    <property type="evidence" value="ECO:0007669"/>
    <property type="project" value="TreeGrafter"/>
</dbReference>
<dbReference type="AlphaFoldDB" id="A0A0D4BVQ6"/>
<dbReference type="PANTHER" id="PTHR30487:SF0">
    <property type="entry name" value="PREPILIN LEADER PEPTIDASE_N-METHYLTRANSFERASE-RELATED"/>
    <property type="match status" value="1"/>
</dbReference>
<feature type="transmembrane region" description="Helical" evidence="2">
    <location>
        <begin position="12"/>
        <end position="35"/>
    </location>
</feature>
<dbReference type="PATRIC" id="fig|1618207.4.peg.104"/>
<keyword evidence="2" id="KW-0812">Transmembrane</keyword>
<dbReference type="KEGG" id="ari:UM93_00495"/>
<protein>
    <recommendedName>
        <fullName evidence="3">Prepilin type IV endopeptidase peptidase domain-containing protein</fullName>
    </recommendedName>
</protein>
<dbReference type="PROSITE" id="PS51257">
    <property type="entry name" value="PROKAR_LIPOPROTEIN"/>
    <property type="match status" value="1"/>
</dbReference>
<evidence type="ECO:0000313" key="5">
    <source>
        <dbReference type="Proteomes" id="UP000061839"/>
    </source>
</evidence>
<evidence type="ECO:0000259" key="3">
    <source>
        <dbReference type="Pfam" id="PF01478"/>
    </source>
</evidence>
<feature type="transmembrane region" description="Helical" evidence="2">
    <location>
        <begin position="120"/>
        <end position="141"/>
    </location>
</feature>
<evidence type="ECO:0000313" key="4">
    <source>
        <dbReference type="EMBL" id="AJT40409.1"/>
    </source>
</evidence>
<gene>
    <name evidence="4" type="ORF">UM93_00495</name>
</gene>
<evidence type="ECO:0000256" key="1">
    <source>
        <dbReference type="ARBA" id="ARBA00005801"/>
    </source>
</evidence>
<dbReference type="STRING" id="1618207.UM93_00495"/>
<evidence type="ECO:0000256" key="2">
    <source>
        <dbReference type="SAM" id="Phobius"/>
    </source>
</evidence>
<dbReference type="OrthoDB" id="2087435at2"/>
<feature type="transmembrane region" description="Helical" evidence="2">
    <location>
        <begin position="72"/>
        <end position="89"/>
    </location>
</feature>
<dbReference type="GO" id="GO:0005886">
    <property type="term" value="C:plasma membrane"/>
    <property type="evidence" value="ECO:0007669"/>
    <property type="project" value="TreeGrafter"/>
</dbReference>
<dbReference type="GO" id="GO:0004190">
    <property type="term" value="F:aspartic-type endopeptidase activity"/>
    <property type="evidence" value="ECO:0007669"/>
    <property type="project" value="InterPro"/>
</dbReference>